<dbReference type="InterPro" id="IPR029039">
    <property type="entry name" value="Flavoprotein-like_sf"/>
</dbReference>
<dbReference type="SUPFAM" id="SSF52218">
    <property type="entry name" value="Flavoproteins"/>
    <property type="match status" value="1"/>
</dbReference>
<dbReference type="PRINTS" id="PR00369">
    <property type="entry name" value="FLAVODOXIN"/>
</dbReference>
<dbReference type="GO" id="GO:0010181">
    <property type="term" value="F:FMN binding"/>
    <property type="evidence" value="ECO:0007669"/>
    <property type="project" value="InterPro"/>
</dbReference>
<feature type="domain" description="Flavodoxin-like" evidence="4">
    <location>
        <begin position="1"/>
        <end position="111"/>
    </location>
</feature>
<protein>
    <recommendedName>
        <fullName evidence="7">4Fe-4S ferredoxin-type domain-containing protein</fullName>
    </recommendedName>
</protein>
<dbReference type="GO" id="GO:0050660">
    <property type="term" value="F:flavin adenine dinucleotide binding"/>
    <property type="evidence" value="ECO:0007669"/>
    <property type="project" value="TreeGrafter"/>
</dbReference>
<evidence type="ECO:0000313" key="6">
    <source>
        <dbReference type="EMBL" id="SVA33285.1"/>
    </source>
</evidence>
<accession>A0A381UYW5</accession>
<sequence length="284" mass="31441">MNPTVHDMDGFDIKSMSGMSRVMIVCSTWGEGEMPDNAEELYEIAVEAGKILTNTNFSVCALGDTGYDLFCQSGKDWDKTLEAMGGSRIHDRVDCDVDFEDPAEQWMNGAMSKLACVDNEGTFQANLVDDMVAYASGAEIETEELPQENAGTTAYQAMETASLFFHKPNKWLKRVKEAVNDETLPTTGIEKAKDMFKELRKLTLKALPQGKDYIALVDNEKCIGCTQCVYYCNFASIDMISWDLNARTSQFESKKALILDDTCVGCTLCAFACPVEAITMESKV</sequence>
<evidence type="ECO:0000256" key="2">
    <source>
        <dbReference type="ARBA" id="ARBA00022630"/>
    </source>
</evidence>
<dbReference type="Pfam" id="PF14697">
    <property type="entry name" value="Fer4_21"/>
    <property type="match status" value="1"/>
</dbReference>
<dbReference type="AlphaFoldDB" id="A0A381UYW5"/>
<comment type="cofactor">
    <cofactor evidence="1">
        <name>FMN</name>
        <dbReference type="ChEBI" id="CHEBI:58210"/>
    </cofactor>
</comment>
<dbReference type="InterPro" id="IPR017896">
    <property type="entry name" value="4Fe4S_Fe-S-bd"/>
</dbReference>
<proteinExistence type="predicted"/>
<dbReference type="Pfam" id="PF00258">
    <property type="entry name" value="Flavodoxin_1"/>
    <property type="match status" value="1"/>
</dbReference>
<dbReference type="Gene3D" id="3.30.70.20">
    <property type="match status" value="1"/>
</dbReference>
<name>A0A381UYW5_9ZZZZ</name>
<dbReference type="PANTHER" id="PTHR19384:SF128">
    <property type="entry name" value="NADPH OXIDOREDUCTASE A"/>
    <property type="match status" value="1"/>
</dbReference>
<dbReference type="PANTHER" id="PTHR19384">
    <property type="entry name" value="NITRIC OXIDE SYNTHASE-RELATED"/>
    <property type="match status" value="1"/>
</dbReference>
<keyword evidence="3" id="KW-0288">FMN</keyword>
<keyword evidence="2" id="KW-0285">Flavoprotein</keyword>
<dbReference type="InterPro" id="IPR017900">
    <property type="entry name" value="4Fe4S_Fe_S_CS"/>
</dbReference>
<dbReference type="PROSITE" id="PS50902">
    <property type="entry name" value="FLAVODOXIN_LIKE"/>
    <property type="match status" value="1"/>
</dbReference>
<gene>
    <name evidence="6" type="ORF">METZ01_LOCUS86139</name>
</gene>
<evidence type="ECO:0000256" key="3">
    <source>
        <dbReference type="ARBA" id="ARBA00022643"/>
    </source>
</evidence>
<dbReference type="Gene3D" id="3.40.50.360">
    <property type="match status" value="1"/>
</dbReference>
<evidence type="ECO:0000259" key="4">
    <source>
        <dbReference type="PROSITE" id="PS50902"/>
    </source>
</evidence>
<dbReference type="InterPro" id="IPR001094">
    <property type="entry name" value="Flavdoxin-like"/>
</dbReference>
<organism evidence="6">
    <name type="scientific">marine metagenome</name>
    <dbReference type="NCBI Taxonomy" id="408172"/>
    <lineage>
        <taxon>unclassified sequences</taxon>
        <taxon>metagenomes</taxon>
        <taxon>ecological metagenomes</taxon>
    </lineage>
</organism>
<dbReference type="GO" id="GO:0016491">
    <property type="term" value="F:oxidoreductase activity"/>
    <property type="evidence" value="ECO:0007669"/>
    <property type="project" value="TreeGrafter"/>
</dbReference>
<evidence type="ECO:0000259" key="5">
    <source>
        <dbReference type="PROSITE" id="PS51379"/>
    </source>
</evidence>
<reference evidence="6" key="1">
    <citation type="submission" date="2018-05" db="EMBL/GenBank/DDBJ databases">
        <authorList>
            <person name="Lanie J.A."/>
            <person name="Ng W.-L."/>
            <person name="Kazmierczak K.M."/>
            <person name="Andrzejewski T.M."/>
            <person name="Davidsen T.M."/>
            <person name="Wayne K.J."/>
            <person name="Tettelin H."/>
            <person name="Glass J.I."/>
            <person name="Rusch D."/>
            <person name="Podicherti R."/>
            <person name="Tsui H.-C.T."/>
            <person name="Winkler M.E."/>
        </authorList>
    </citation>
    <scope>NUCLEOTIDE SEQUENCE</scope>
</reference>
<feature type="domain" description="4Fe-4S ferredoxin-type" evidence="5">
    <location>
        <begin position="213"/>
        <end position="242"/>
    </location>
</feature>
<evidence type="ECO:0008006" key="7">
    <source>
        <dbReference type="Google" id="ProtNLM"/>
    </source>
</evidence>
<feature type="domain" description="4Fe-4S ferredoxin-type" evidence="5">
    <location>
        <begin position="254"/>
        <end position="283"/>
    </location>
</feature>
<dbReference type="InterPro" id="IPR008254">
    <property type="entry name" value="Flavodoxin/NO_synth"/>
</dbReference>
<dbReference type="GO" id="GO:0005829">
    <property type="term" value="C:cytosol"/>
    <property type="evidence" value="ECO:0007669"/>
    <property type="project" value="TreeGrafter"/>
</dbReference>
<dbReference type="SUPFAM" id="SSF54862">
    <property type="entry name" value="4Fe-4S ferredoxins"/>
    <property type="match status" value="1"/>
</dbReference>
<dbReference type="PROSITE" id="PS51379">
    <property type="entry name" value="4FE4S_FER_2"/>
    <property type="match status" value="2"/>
</dbReference>
<dbReference type="EMBL" id="UINC01007432">
    <property type="protein sequence ID" value="SVA33285.1"/>
    <property type="molecule type" value="Genomic_DNA"/>
</dbReference>
<evidence type="ECO:0000256" key="1">
    <source>
        <dbReference type="ARBA" id="ARBA00001917"/>
    </source>
</evidence>
<dbReference type="PROSITE" id="PS00198">
    <property type="entry name" value="4FE4S_FER_1"/>
    <property type="match status" value="1"/>
</dbReference>